<dbReference type="PANTHER" id="PTHR43071:SF1">
    <property type="entry name" value="2-AMINO-4-HYDROXY-6-HYDROXYMETHYLDIHYDROPTERIDINE PYROPHOSPHOKINASE"/>
    <property type="match status" value="1"/>
</dbReference>
<dbReference type="Pfam" id="PF01288">
    <property type="entry name" value="HPPK"/>
    <property type="match status" value="1"/>
</dbReference>
<keyword evidence="9" id="KW-0289">Folate biosynthesis</keyword>
<dbReference type="NCBIfam" id="TIGR01498">
    <property type="entry name" value="folK"/>
    <property type="match status" value="1"/>
</dbReference>
<dbReference type="SUPFAM" id="SSF55083">
    <property type="entry name" value="6-hydroxymethyl-7,8-dihydropterin pyrophosphokinase, HPPK"/>
    <property type="match status" value="1"/>
</dbReference>
<keyword evidence="5 14" id="KW-0808">Transferase</keyword>
<evidence type="ECO:0000256" key="4">
    <source>
        <dbReference type="ARBA" id="ARBA00016218"/>
    </source>
</evidence>
<keyword evidence="8" id="KW-0067">ATP-binding</keyword>
<keyword evidence="6" id="KW-0547">Nucleotide-binding</keyword>
<evidence type="ECO:0000256" key="8">
    <source>
        <dbReference type="ARBA" id="ARBA00022840"/>
    </source>
</evidence>
<evidence type="ECO:0000256" key="5">
    <source>
        <dbReference type="ARBA" id="ARBA00022679"/>
    </source>
</evidence>
<dbReference type="GO" id="GO:0005524">
    <property type="term" value="F:ATP binding"/>
    <property type="evidence" value="ECO:0007669"/>
    <property type="project" value="UniProtKB-KW"/>
</dbReference>
<dbReference type="InterPro" id="IPR035907">
    <property type="entry name" value="Hppk_sf"/>
</dbReference>
<keyword evidence="15" id="KW-1185">Reference proteome</keyword>
<dbReference type="AlphaFoldDB" id="A0A9X3UH22"/>
<feature type="domain" description="7,8-dihydro-6-hydroxymethylpterin-pyrophosphokinase" evidence="13">
    <location>
        <begin position="97"/>
        <end position="108"/>
    </location>
</feature>
<comment type="function">
    <text evidence="10">Catalyzes the transfer of pyrophosphate from adenosine triphosphate (ATP) to 6-hydroxymethyl-7,8-dihydropterin, an enzymatic step in folate biosynthesis pathway.</text>
</comment>
<dbReference type="GO" id="GO:0046656">
    <property type="term" value="P:folic acid biosynthetic process"/>
    <property type="evidence" value="ECO:0007669"/>
    <property type="project" value="UniProtKB-KW"/>
</dbReference>
<evidence type="ECO:0000259" key="13">
    <source>
        <dbReference type="PROSITE" id="PS00794"/>
    </source>
</evidence>
<reference evidence="14" key="1">
    <citation type="submission" date="2022-11" db="EMBL/GenBank/DDBJ databases">
        <title>Draft genome sequence of Hoeflea poritis E7-10 and Hoeflea prorocentri PM5-8, separated from scleractinian coral Porites lutea and marine dinoflagellate.</title>
        <authorList>
            <person name="Zhang G."/>
            <person name="Wei Q."/>
            <person name="Cai L."/>
        </authorList>
    </citation>
    <scope>NUCLEOTIDE SEQUENCE</scope>
    <source>
        <strain evidence="14">PM5-8</strain>
    </source>
</reference>
<evidence type="ECO:0000256" key="9">
    <source>
        <dbReference type="ARBA" id="ARBA00022909"/>
    </source>
</evidence>
<evidence type="ECO:0000256" key="10">
    <source>
        <dbReference type="ARBA" id="ARBA00029409"/>
    </source>
</evidence>
<name>A0A9X3UH22_9HYPH</name>
<dbReference type="Proteomes" id="UP001151234">
    <property type="component" value="Unassembled WGS sequence"/>
</dbReference>
<evidence type="ECO:0000256" key="11">
    <source>
        <dbReference type="ARBA" id="ARBA00029766"/>
    </source>
</evidence>
<evidence type="ECO:0000256" key="3">
    <source>
        <dbReference type="ARBA" id="ARBA00013253"/>
    </source>
</evidence>
<comment type="similarity">
    <text evidence="2">Belongs to the HPPK family.</text>
</comment>
<dbReference type="EC" id="2.7.6.3" evidence="3"/>
<dbReference type="RefSeq" id="WP_267989569.1">
    <property type="nucleotide sequence ID" value="NZ_JAPJZI010000001.1"/>
</dbReference>
<dbReference type="PANTHER" id="PTHR43071">
    <property type="entry name" value="2-AMINO-4-HYDROXY-6-HYDROXYMETHYLDIHYDROPTERIDINE PYROPHOSPHOKINASE"/>
    <property type="match status" value="1"/>
</dbReference>
<evidence type="ECO:0000256" key="2">
    <source>
        <dbReference type="ARBA" id="ARBA00005810"/>
    </source>
</evidence>
<sequence>MPRCVLNTSPISCALGLGGNIGEPKRSMAQALRSLDQMDLIHVRDVSRLYRTPPWGKTDQAWFFNSCALIETYMQPHALLDACLSVERELKRERRERWGPRIIDIDVLTYSNRSVHEEGLTIPHPHMHERAFVLLPLLDIAPDLAVAGKRIAEWVAEADSAGIEAVSEDGLWWR</sequence>
<accession>A0A9X3UH22</accession>
<evidence type="ECO:0000256" key="7">
    <source>
        <dbReference type="ARBA" id="ARBA00022777"/>
    </source>
</evidence>
<evidence type="ECO:0000256" key="12">
    <source>
        <dbReference type="ARBA" id="ARBA00033413"/>
    </source>
</evidence>
<dbReference type="InterPro" id="IPR000550">
    <property type="entry name" value="Hppk"/>
</dbReference>
<evidence type="ECO:0000256" key="1">
    <source>
        <dbReference type="ARBA" id="ARBA00005051"/>
    </source>
</evidence>
<proteinExistence type="inferred from homology"/>
<dbReference type="EMBL" id="JAPJZI010000001">
    <property type="protein sequence ID" value="MDA5398130.1"/>
    <property type="molecule type" value="Genomic_DNA"/>
</dbReference>
<keyword evidence="7" id="KW-0418">Kinase</keyword>
<dbReference type="PROSITE" id="PS00794">
    <property type="entry name" value="HPPK"/>
    <property type="match status" value="1"/>
</dbReference>
<organism evidence="14 15">
    <name type="scientific">Hoeflea prorocentri</name>
    <dbReference type="NCBI Taxonomy" id="1922333"/>
    <lineage>
        <taxon>Bacteria</taxon>
        <taxon>Pseudomonadati</taxon>
        <taxon>Pseudomonadota</taxon>
        <taxon>Alphaproteobacteria</taxon>
        <taxon>Hyphomicrobiales</taxon>
        <taxon>Rhizobiaceae</taxon>
        <taxon>Hoeflea</taxon>
    </lineage>
</organism>
<evidence type="ECO:0000313" key="14">
    <source>
        <dbReference type="EMBL" id="MDA5398130.1"/>
    </source>
</evidence>
<dbReference type="GO" id="GO:0016301">
    <property type="term" value="F:kinase activity"/>
    <property type="evidence" value="ECO:0007669"/>
    <property type="project" value="UniProtKB-KW"/>
</dbReference>
<comment type="pathway">
    <text evidence="1">Cofactor biosynthesis; tetrahydrofolate biosynthesis; 2-amino-4-hydroxy-6-hydroxymethyl-7,8-dihydropteridine diphosphate from 7,8-dihydroneopterin triphosphate: step 4/4.</text>
</comment>
<dbReference type="CDD" id="cd00483">
    <property type="entry name" value="HPPK"/>
    <property type="match status" value="1"/>
</dbReference>
<dbReference type="GO" id="GO:0003848">
    <property type="term" value="F:2-amino-4-hydroxy-6-hydroxymethyldihydropteridine diphosphokinase activity"/>
    <property type="evidence" value="ECO:0007669"/>
    <property type="project" value="UniProtKB-EC"/>
</dbReference>
<protein>
    <recommendedName>
        <fullName evidence="4">2-amino-4-hydroxy-6-hydroxymethyldihydropteridine pyrophosphokinase</fullName>
        <ecNumber evidence="3">2.7.6.3</ecNumber>
    </recommendedName>
    <alternativeName>
        <fullName evidence="11">6-hydroxymethyl-7,8-dihydropterin pyrophosphokinase</fullName>
    </alternativeName>
    <alternativeName>
        <fullName evidence="12">7,8-dihydro-6-hydroxymethylpterin-pyrophosphokinase</fullName>
    </alternativeName>
</protein>
<evidence type="ECO:0000256" key="6">
    <source>
        <dbReference type="ARBA" id="ARBA00022741"/>
    </source>
</evidence>
<dbReference type="Gene3D" id="3.30.70.560">
    <property type="entry name" value="7,8-Dihydro-6-hydroxymethylpterin-pyrophosphokinase HPPK"/>
    <property type="match status" value="1"/>
</dbReference>
<gene>
    <name evidence="14" type="primary">folK</name>
    <name evidence="14" type="ORF">OQ273_06040</name>
</gene>
<comment type="caution">
    <text evidence="14">The sequence shown here is derived from an EMBL/GenBank/DDBJ whole genome shotgun (WGS) entry which is preliminary data.</text>
</comment>
<evidence type="ECO:0000313" key="15">
    <source>
        <dbReference type="Proteomes" id="UP001151234"/>
    </source>
</evidence>